<dbReference type="InterPro" id="IPR020596">
    <property type="entry name" value="rRNA_Ade_Mease_Trfase_CS"/>
</dbReference>
<dbReference type="CDD" id="cd02440">
    <property type="entry name" value="AdoMet_MTases"/>
    <property type="match status" value="1"/>
</dbReference>
<dbReference type="NCBIfam" id="TIGR01444">
    <property type="entry name" value="fkbM_fam"/>
    <property type="match status" value="1"/>
</dbReference>
<accession>A0A7W6RX87</accession>
<feature type="domain" description="Methyltransferase FkbM" evidence="2">
    <location>
        <begin position="72"/>
        <end position="199"/>
    </location>
</feature>
<evidence type="ECO:0000313" key="3">
    <source>
        <dbReference type="EMBL" id="MBB4279660.1"/>
    </source>
</evidence>
<dbReference type="Proteomes" id="UP000533641">
    <property type="component" value="Unassembled WGS sequence"/>
</dbReference>
<comment type="caution">
    <text evidence="3">The sequence shown here is derived from an EMBL/GenBank/DDBJ whole genome shotgun (WGS) entry which is preliminary data.</text>
</comment>
<proteinExistence type="predicted"/>
<dbReference type="EMBL" id="JACIGM010000036">
    <property type="protein sequence ID" value="MBB4279660.1"/>
    <property type="molecule type" value="Genomic_DNA"/>
</dbReference>
<dbReference type="Gene3D" id="3.40.50.150">
    <property type="entry name" value="Vaccinia Virus protein VP39"/>
    <property type="match status" value="1"/>
</dbReference>
<dbReference type="PROSITE" id="PS01131">
    <property type="entry name" value="RRNA_A_DIMETH"/>
    <property type="match status" value="1"/>
</dbReference>
<dbReference type="InterPro" id="IPR029063">
    <property type="entry name" value="SAM-dependent_MTases_sf"/>
</dbReference>
<dbReference type="AlphaFoldDB" id="A0A7W6RX87"/>
<dbReference type="InterPro" id="IPR006342">
    <property type="entry name" value="FkbM_mtfrase"/>
</dbReference>
<keyword evidence="3" id="KW-0808">Transferase</keyword>
<organism evidence="3 4">
    <name type="scientific">Rhizobium mongolense</name>
    <dbReference type="NCBI Taxonomy" id="57676"/>
    <lineage>
        <taxon>Bacteria</taxon>
        <taxon>Pseudomonadati</taxon>
        <taxon>Pseudomonadota</taxon>
        <taxon>Alphaproteobacteria</taxon>
        <taxon>Hyphomicrobiales</taxon>
        <taxon>Rhizobiaceae</taxon>
        <taxon>Rhizobium/Agrobacterium group</taxon>
        <taxon>Rhizobium</taxon>
    </lineage>
</organism>
<sequence>MILECRGVKFPEDAIILTDRVRESIAAGRYEGKEATQVEKLLKEGDRVLEIGSGLGFISTIAARDPKTVDVLCYEADPRLIPYIQSVHELNGITNVTVRNAALTTDLSQKELTFFVRKDFWGSSFSKAGGDYISETSIPTQPFNEVMQQFRPTFIVCDIEGAELDLFMNASLFGVTRVLVEIHSRIIGRTGVKRLFDAMSARDFHYDEFHSHGSVVLFSHIKR</sequence>
<protein>
    <submittedName>
        <fullName evidence="3">FkbM family methyltransferase</fullName>
    </submittedName>
</protein>
<dbReference type="Pfam" id="PF05050">
    <property type="entry name" value="Methyltransf_21"/>
    <property type="match status" value="1"/>
</dbReference>
<evidence type="ECO:0000256" key="1">
    <source>
        <dbReference type="ARBA" id="ARBA00022691"/>
    </source>
</evidence>
<evidence type="ECO:0000259" key="2">
    <source>
        <dbReference type="Pfam" id="PF05050"/>
    </source>
</evidence>
<reference evidence="3 4" key="1">
    <citation type="submission" date="2020-08" db="EMBL/GenBank/DDBJ databases">
        <title>Genomic Encyclopedia of Type Strains, Phase IV (KMG-V): Genome sequencing to study the core and pangenomes of soil and plant-associated prokaryotes.</title>
        <authorList>
            <person name="Whitman W."/>
        </authorList>
    </citation>
    <scope>NUCLEOTIDE SEQUENCE [LARGE SCALE GENOMIC DNA]</scope>
    <source>
        <strain evidence="3 4">SEMIA 402</strain>
    </source>
</reference>
<keyword evidence="3" id="KW-0489">Methyltransferase</keyword>
<dbReference type="SUPFAM" id="SSF53335">
    <property type="entry name" value="S-adenosyl-L-methionine-dependent methyltransferases"/>
    <property type="match status" value="1"/>
</dbReference>
<keyword evidence="1" id="KW-0949">S-adenosyl-L-methionine</keyword>
<name>A0A7W6RX87_9HYPH</name>
<dbReference type="GO" id="GO:0000179">
    <property type="term" value="F:rRNA (adenine-N6,N6-)-dimethyltransferase activity"/>
    <property type="evidence" value="ECO:0007669"/>
    <property type="project" value="InterPro"/>
</dbReference>
<evidence type="ECO:0000313" key="4">
    <source>
        <dbReference type="Proteomes" id="UP000533641"/>
    </source>
</evidence>
<gene>
    <name evidence="3" type="ORF">GGE12_007479</name>
</gene>